<accession>A0A3M2RCR3</accession>
<feature type="transmembrane region" description="Helical" evidence="1">
    <location>
        <begin position="56"/>
        <end position="77"/>
    </location>
</feature>
<dbReference type="OrthoDB" id="1445137at2"/>
<keyword evidence="1" id="KW-0472">Membrane</keyword>
<evidence type="ECO:0000313" key="3">
    <source>
        <dbReference type="Proteomes" id="UP000265903"/>
    </source>
</evidence>
<name>A0A3M2RCR3_9GAMM</name>
<dbReference type="RefSeq" id="WP_114335309.1">
    <property type="nucleotide sequence ID" value="NZ_QMDL01000003.1"/>
</dbReference>
<dbReference type="Proteomes" id="UP000265903">
    <property type="component" value="Unassembled WGS sequence"/>
</dbReference>
<proteinExistence type="predicted"/>
<organism evidence="2 3">
    <name type="scientific">Marinobacter litoralis</name>
    <dbReference type="NCBI Taxonomy" id="187981"/>
    <lineage>
        <taxon>Bacteria</taxon>
        <taxon>Pseudomonadati</taxon>
        <taxon>Pseudomonadota</taxon>
        <taxon>Gammaproteobacteria</taxon>
        <taxon>Pseudomonadales</taxon>
        <taxon>Marinobacteraceae</taxon>
        <taxon>Marinobacter</taxon>
    </lineage>
</organism>
<evidence type="ECO:0000256" key="1">
    <source>
        <dbReference type="SAM" id="Phobius"/>
    </source>
</evidence>
<keyword evidence="1" id="KW-1133">Transmembrane helix</keyword>
<feature type="transmembrane region" description="Helical" evidence="1">
    <location>
        <begin position="6"/>
        <end position="21"/>
    </location>
</feature>
<comment type="caution">
    <text evidence="2">The sequence shown here is derived from an EMBL/GenBank/DDBJ whole genome shotgun (WGS) entry which is preliminary data.</text>
</comment>
<dbReference type="EMBL" id="QMDL01000003">
    <property type="protein sequence ID" value="RMJ03077.1"/>
    <property type="molecule type" value="Genomic_DNA"/>
</dbReference>
<evidence type="ECO:0000313" key="2">
    <source>
        <dbReference type="EMBL" id="RMJ03077.1"/>
    </source>
</evidence>
<dbReference type="AlphaFoldDB" id="A0A3M2RCR3"/>
<keyword evidence="3" id="KW-1185">Reference proteome</keyword>
<reference evidence="2 3" key="1">
    <citation type="submission" date="2018-08" db="EMBL/GenBank/DDBJ databases">
        <title>Whole Genome Sequence of the Moderate Halophilic Marine Bacterium Marinobacter litoralis Sw-45.</title>
        <authorList>
            <person name="Musa H."/>
        </authorList>
    </citation>
    <scope>NUCLEOTIDE SEQUENCE [LARGE SCALE GENOMIC DNA]</scope>
    <source>
        <strain evidence="2 3">Sw-45</strain>
    </source>
</reference>
<keyword evidence="1" id="KW-0812">Transmembrane</keyword>
<gene>
    <name evidence="2" type="ORF">DOQ08_02542</name>
</gene>
<feature type="transmembrane region" description="Helical" evidence="1">
    <location>
        <begin position="28"/>
        <end position="50"/>
    </location>
</feature>
<sequence>MNNAKIWISVVIHLLLFLTLLSEGYPDILVAVMILGLLFNAAGILVSYVASLKVGSGLYIAGCVVFFPIGVIGMLGARQTLDDARRKVFFQEMQ</sequence>
<protein>
    <submittedName>
        <fullName evidence="2">Uncharacterized protein</fullName>
    </submittedName>
</protein>